<keyword evidence="7" id="KW-1185">Reference proteome</keyword>
<feature type="compositionally biased region" description="Polar residues" evidence="4">
    <location>
        <begin position="66"/>
        <end position="86"/>
    </location>
</feature>
<gene>
    <name evidence="6" type="ORF">G7Y89_g9417</name>
</gene>
<comment type="caution">
    <text evidence="6">The sequence shown here is derived from an EMBL/GenBank/DDBJ whole genome shotgun (WGS) entry which is preliminary data.</text>
</comment>
<feature type="compositionally biased region" description="Acidic residues" evidence="4">
    <location>
        <begin position="34"/>
        <end position="44"/>
    </location>
</feature>
<feature type="compositionally biased region" description="Basic and acidic residues" evidence="4">
    <location>
        <begin position="191"/>
        <end position="206"/>
    </location>
</feature>
<evidence type="ECO:0000313" key="7">
    <source>
        <dbReference type="Proteomes" id="UP000566819"/>
    </source>
</evidence>
<accession>A0A8H4VZN4</accession>
<feature type="compositionally biased region" description="Polar residues" evidence="4">
    <location>
        <begin position="111"/>
        <end position="122"/>
    </location>
</feature>
<organism evidence="6 7">
    <name type="scientific">Cudoniella acicularis</name>
    <dbReference type="NCBI Taxonomy" id="354080"/>
    <lineage>
        <taxon>Eukaryota</taxon>
        <taxon>Fungi</taxon>
        <taxon>Dikarya</taxon>
        <taxon>Ascomycota</taxon>
        <taxon>Pezizomycotina</taxon>
        <taxon>Leotiomycetes</taxon>
        <taxon>Helotiales</taxon>
        <taxon>Tricladiaceae</taxon>
        <taxon>Cudoniella</taxon>
    </lineage>
</organism>
<feature type="domain" description="PLD phosphodiesterase" evidence="5">
    <location>
        <begin position="608"/>
        <end position="644"/>
    </location>
</feature>
<dbReference type="PANTHER" id="PTHR12415:SF4">
    <property type="entry name" value="TYROSYL-DNA PHOSPHODIESTERASE DOMAIN-CONTAINING PROTEIN"/>
    <property type="match status" value="1"/>
</dbReference>
<feature type="active site" description="Proton donor/acceptor" evidence="1">
    <location>
        <position position="613"/>
    </location>
</feature>
<evidence type="ECO:0000313" key="6">
    <source>
        <dbReference type="EMBL" id="KAF4628738.1"/>
    </source>
</evidence>
<feature type="region of interest" description="Disordered" evidence="4">
    <location>
        <begin position="15"/>
        <end position="173"/>
    </location>
</feature>
<sequence>MSESDDEDMRIAIALSLGQPWPPKPDKEVIDLVSDSDEDDDDDLNAPMAFRQVSSRNNPSRKKDSVQNNSSAGSGSQEENNLTSKKTSLKSDGIAERFKAKEDGKLEKVNRVSTPSNTNSAPENAIWRGNSGTNPSTPEMGGSKKREELPTKESIASGEPVQKPSTIHGLLGLNRKEMEDARLARLQRHRQQAERLNEIPRDEVDRKRRASTSPPVPSSREGKQSKAKLSHTASVNNNTENSGEALPHRTLSHTTPINNSAKNSGEVLPQWTQQTNSKLQYPDGVVKKTWAYGFPRTGDDIKIEEVLQKADLELAVLSAFQIDHDWIQSKLDPKTKVMWVVQAKDEAAKNAIRHNADENYKFCFPSMEGQIYCMHSKLQLLSYPTHLRIVVPSANLVPYDWGETGVMENICFLIDLPRRPEGQLTDPIDYTFFEAELTYFLKAMGLKQSIIDSLRKFDFSRTAPYAFVHSIGGAHSGSDFKRTGYCGLGTAVQKLGLQTEQDLSIDAISGSIGKIDIDFMKAMYLALQGDNGLTEYECRTTLPRTRPERRKLPEDIKRLFRIYFPLKETVAKSKGGIEAGGTVCMKSHWFDGDAFPRELFRDCESRRTGLLMHSKMIFVRPYQALRDGAVAWAYVGSANFSEAAWGRLVKDQKTKKPKLNCRNWECGVIVPITANESSGNQESPASMDVFGSRVPVPMTVPGKEYEGRRPWFFNEYN</sequence>
<feature type="region of interest" description="Disordered" evidence="4">
    <location>
        <begin position="187"/>
        <end position="266"/>
    </location>
</feature>
<dbReference type="PROSITE" id="PS50035">
    <property type="entry name" value="PLD"/>
    <property type="match status" value="1"/>
</dbReference>
<dbReference type="Gene3D" id="3.30.870.10">
    <property type="entry name" value="Endonuclease Chain A"/>
    <property type="match status" value="2"/>
</dbReference>
<evidence type="ECO:0000256" key="2">
    <source>
        <dbReference type="PIRSR" id="PIRSR610347-2"/>
    </source>
</evidence>
<dbReference type="GO" id="GO:0003697">
    <property type="term" value="F:single-stranded DNA binding"/>
    <property type="evidence" value="ECO:0007669"/>
    <property type="project" value="TreeGrafter"/>
</dbReference>
<proteinExistence type="predicted"/>
<evidence type="ECO:0000256" key="4">
    <source>
        <dbReference type="SAM" id="MobiDB-lite"/>
    </source>
</evidence>
<name>A0A8H4VZN4_9HELO</name>
<dbReference type="GO" id="GO:0003690">
    <property type="term" value="F:double-stranded DNA binding"/>
    <property type="evidence" value="ECO:0007669"/>
    <property type="project" value="TreeGrafter"/>
</dbReference>
<feature type="compositionally biased region" description="Basic and acidic residues" evidence="4">
    <location>
        <begin position="142"/>
        <end position="151"/>
    </location>
</feature>
<dbReference type="GO" id="GO:0006281">
    <property type="term" value="P:DNA repair"/>
    <property type="evidence" value="ECO:0007669"/>
    <property type="project" value="InterPro"/>
</dbReference>
<evidence type="ECO:0000256" key="1">
    <source>
        <dbReference type="PIRSR" id="PIRSR610347-1"/>
    </source>
</evidence>
<dbReference type="InterPro" id="IPR001736">
    <property type="entry name" value="PLipase_D/transphosphatidylase"/>
</dbReference>
<dbReference type="PANTHER" id="PTHR12415">
    <property type="entry name" value="TYROSYL-DNA PHOSPHODIESTERASE 1"/>
    <property type="match status" value="1"/>
</dbReference>
<feature type="binding site" evidence="2">
    <location>
        <position position="377"/>
    </location>
    <ligand>
        <name>substrate</name>
    </ligand>
</feature>
<feature type="binding site" evidence="2">
    <location>
        <position position="615"/>
    </location>
    <ligand>
        <name>substrate</name>
    </ligand>
</feature>
<dbReference type="AlphaFoldDB" id="A0A8H4VZN4"/>
<dbReference type="Proteomes" id="UP000566819">
    <property type="component" value="Unassembled WGS sequence"/>
</dbReference>
<dbReference type="CDD" id="cd09122">
    <property type="entry name" value="PLDc_Tdp1_1"/>
    <property type="match status" value="1"/>
</dbReference>
<protein>
    <recommendedName>
        <fullName evidence="5">PLD phosphodiesterase domain-containing protein</fullName>
    </recommendedName>
</protein>
<feature type="compositionally biased region" description="Polar residues" evidence="4">
    <location>
        <begin position="252"/>
        <end position="263"/>
    </location>
</feature>
<feature type="active site" description="Nucleophile" evidence="1">
    <location>
        <position position="375"/>
    </location>
</feature>
<dbReference type="SUPFAM" id="SSF56024">
    <property type="entry name" value="Phospholipase D/nuclease"/>
    <property type="match status" value="2"/>
</dbReference>
<evidence type="ECO:0000256" key="3">
    <source>
        <dbReference type="PIRSR" id="PIRSR610347-3"/>
    </source>
</evidence>
<feature type="site" description="Interaction with DNA" evidence="3">
    <location>
        <position position="641"/>
    </location>
</feature>
<dbReference type="EMBL" id="JAAMPI010000769">
    <property type="protein sequence ID" value="KAF4628738.1"/>
    <property type="molecule type" value="Genomic_DNA"/>
</dbReference>
<reference evidence="6 7" key="1">
    <citation type="submission" date="2020-03" db="EMBL/GenBank/DDBJ databases">
        <title>Draft Genome Sequence of Cudoniella acicularis.</title>
        <authorList>
            <person name="Buettner E."/>
            <person name="Kellner H."/>
        </authorList>
    </citation>
    <scope>NUCLEOTIDE SEQUENCE [LARGE SCALE GENOMIC DNA]</scope>
    <source>
        <strain evidence="6 7">DSM 108380</strain>
    </source>
</reference>
<dbReference type="InterPro" id="IPR010347">
    <property type="entry name" value="Tdp1"/>
</dbReference>
<dbReference type="GO" id="GO:0017005">
    <property type="term" value="F:3'-tyrosyl-DNA phosphodiesterase activity"/>
    <property type="evidence" value="ECO:0007669"/>
    <property type="project" value="TreeGrafter"/>
</dbReference>
<feature type="compositionally biased region" description="Polar residues" evidence="4">
    <location>
        <begin position="231"/>
        <end position="242"/>
    </location>
</feature>
<feature type="compositionally biased region" description="Basic and acidic residues" evidence="4">
    <location>
        <begin position="93"/>
        <end position="110"/>
    </location>
</feature>
<dbReference type="GO" id="GO:0005634">
    <property type="term" value="C:nucleus"/>
    <property type="evidence" value="ECO:0007669"/>
    <property type="project" value="InterPro"/>
</dbReference>
<dbReference type="Pfam" id="PF06087">
    <property type="entry name" value="Tyr-DNA_phospho"/>
    <property type="match status" value="1"/>
</dbReference>
<evidence type="ECO:0000259" key="5">
    <source>
        <dbReference type="PROSITE" id="PS50035"/>
    </source>
</evidence>
<dbReference type="OrthoDB" id="47785at2759"/>